<dbReference type="InterPro" id="IPR013783">
    <property type="entry name" value="Ig-like_fold"/>
</dbReference>
<comment type="caution">
    <text evidence="13">The sequence shown here is derived from an EMBL/GenBank/DDBJ whole genome shotgun (WGS) entry which is preliminary data.</text>
</comment>
<dbReference type="Pfam" id="PF13927">
    <property type="entry name" value="Ig_3"/>
    <property type="match status" value="1"/>
</dbReference>
<dbReference type="Gene3D" id="2.60.40.10">
    <property type="entry name" value="Immunoglobulins"/>
    <property type="match status" value="3"/>
</dbReference>
<dbReference type="PROSITE" id="PS50835">
    <property type="entry name" value="IG_LIKE"/>
    <property type="match status" value="2"/>
</dbReference>
<dbReference type="GO" id="GO:0007155">
    <property type="term" value="P:cell adhesion"/>
    <property type="evidence" value="ECO:0007669"/>
    <property type="project" value="UniProtKB-KW"/>
</dbReference>
<evidence type="ECO:0000313" key="14">
    <source>
        <dbReference type="Proteomes" id="UP001187343"/>
    </source>
</evidence>
<evidence type="ECO:0000256" key="3">
    <source>
        <dbReference type="ARBA" id="ARBA00022734"/>
    </source>
</evidence>
<dbReference type="GO" id="GO:0030246">
    <property type="term" value="F:carbohydrate binding"/>
    <property type="evidence" value="ECO:0007669"/>
    <property type="project" value="UniProtKB-KW"/>
</dbReference>
<feature type="chain" id="PRO_5041646654" description="Ig-like domain-containing protein" evidence="11">
    <location>
        <begin position="20"/>
        <end position="526"/>
    </location>
</feature>
<keyword evidence="2 10" id="KW-0812">Transmembrane</keyword>
<dbReference type="AlphaFoldDB" id="A0AA88TEB6"/>
<feature type="region of interest" description="Disordered" evidence="9">
    <location>
        <begin position="465"/>
        <end position="526"/>
    </location>
</feature>
<dbReference type="Proteomes" id="UP001187343">
    <property type="component" value="Unassembled WGS sequence"/>
</dbReference>
<dbReference type="InterPro" id="IPR036179">
    <property type="entry name" value="Ig-like_dom_sf"/>
</dbReference>
<protein>
    <recommendedName>
        <fullName evidence="12">Ig-like domain-containing protein</fullName>
    </recommendedName>
</protein>
<dbReference type="SMART" id="SM00409">
    <property type="entry name" value="IG"/>
    <property type="match status" value="3"/>
</dbReference>
<feature type="region of interest" description="Disordered" evidence="9">
    <location>
        <begin position="421"/>
        <end position="445"/>
    </location>
</feature>
<keyword evidence="7" id="KW-1015">Disulfide bond</keyword>
<dbReference type="InterPro" id="IPR003599">
    <property type="entry name" value="Ig_sub"/>
</dbReference>
<dbReference type="GO" id="GO:0033691">
    <property type="term" value="F:sialic acid binding"/>
    <property type="evidence" value="ECO:0007669"/>
    <property type="project" value="TreeGrafter"/>
</dbReference>
<reference evidence="13" key="1">
    <citation type="submission" date="2023-08" db="EMBL/GenBank/DDBJ databases">
        <title>Chromosome-level Genome Assembly of mud carp (Cirrhinus molitorella).</title>
        <authorList>
            <person name="Liu H."/>
        </authorList>
    </citation>
    <scope>NUCLEOTIDE SEQUENCE</scope>
    <source>
        <strain evidence="13">Prfri</strain>
        <tissue evidence="13">Muscle</tissue>
    </source>
</reference>
<keyword evidence="11" id="KW-0732">Signal</keyword>
<evidence type="ECO:0000256" key="5">
    <source>
        <dbReference type="ARBA" id="ARBA00022989"/>
    </source>
</evidence>
<name>A0AA88TEB6_9TELE</name>
<evidence type="ECO:0000256" key="8">
    <source>
        <dbReference type="ARBA" id="ARBA00038361"/>
    </source>
</evidence>
<feature type="transmembrane region" description="Helical" evidence="10">
    <location>
        <begin position="365"/>
        <end position="387"/>
    </location>
</feature>
<feature type="compositionally biased region" description="Basic and acidic residues" evidence="9">
    <location>
        <begin position="465"/>
        <end position="499"/>
    </location>
</feature>
<feature type="signal peptide" evidence="11">
    <location>
        <begin position="1"/>
        <end position="19"/>
    </location>
</feature>
<evidence type="ECO:0000259" key="12">
    <source>
        <dbReference type="PROSITE" id="PS50835"/>
    </source>
</evidence>
<feature type="domain" description="Ig-like" evidence="12">
    <location>
        <begin position="255"/>
        <end position="325"/>
    </location>
</feature>
<evidence type="ECO:0000256" key="7">
    <source>
        <dbReference type="ARBA" id="ARBA00023157"/>
    </source>
</evidence>
<keyword evidence="3" id="KW-0430">Lectin</keyword>
<feature type="domain" description="Ig-like" evidence="12">
    <location>
        <begin position="145"/>
        <end position="232"/>
    </location>
</feature>
<gene>
    <name evidence="13" type="ORF">Q8A67_018034</name>
</gene>
<feature type="compositionally biased region" description="Acidic residues" evidence="9">
    <location>
        <begin position="500"/>
        <end position="518"/>
    </location>
</feature>
<evidence type="ECO:0000256" key="9">
    <source>
        <dbReference type="SAM" id="MobiDB-lite"/>
    </source>
</evidence>
<dbReference type="InterPro" id="IPR013162">
    <property type="entry name" value="CD80_C2-set"/>
</dbReference>
<dbReference type="InterPro" id="IPR051036">
    <property type="entry name" value="SIGLEC"/>
</dbReference>
<keyword evidence="5 10" id="KW-1133">Transmembrane helix</keyword>
<dbReference type="EMBL" id="JAUYZG010000018">
    <property type="protein sequence ID" value="KAK2880766.1"/>
    <property type="molecule type" value="Genomic_DNA"/>
</dbReference>
<keyword evidence="14" id="KW-1185">Reference proteome</keyword>
<dbReference type="PANTHER" id="PTHR12035:SF128">
    <property type="entry name" value="BRANCHED CHAIN KETO ACID DEHYDROGENASE E1 SUBUNIT BETA,-LIKE-RELATED"/>
    <property type="match status" value="1"/>
</dbReference>
<keyword evidence="6 10" id="KW-0472">Membrane</keyword>
<comment type="similarity">
    <text evidence="8">Belongs to the immunoglobulin superfamily. SIGLEC (sialic acid binding Ig-like lectin) family.</text>
</comment>
<evidence type="ECO:0000256" key="10">
    <source>
        <dbReference type="SAM" id="Phobius"/>
    </source>
</evidence>
<comment type="subcellular location">
    <subcellularLocation>
        <location evidence="1">Membrane</location>
        <topology evidence="1">Single-pass membrane protein</topology>
    </subcellularLocation>
</comment>
<dbReference type="SUPFAM" id="SSF48726">
    <property type="entry name" value="Immunoglobulin"/>
    <property type="match status" value="2"/>
</dbReference>
<feature type="compositionally biased region" description="Polar residues" evidence="9">
    <location>
        <begin position="421"/>
        <end position="439"/>
    </location>
</feature>
<evidence type="ECO:0000256" key="6">
    <source>
        <dbReference type="ARBA" id="ARBA00023136"/>
    </source>
</evidence>
<organism evidence="13 14">
    <name type="scientific">Cirrhinus molitorella</name>
    <name type="common">mud carp</name>
    <dbReference type="NCBI Taxonomy" id="172907"/>
    <lineage>
        <taxon>Eukaryota</taxon>
        <taxon>Metazoa</taxon>
        <taxon>Chordata</taxon>
        <taxon>Craniata</taxon>
        <taxon>Vertebrata</taxon>
        <taxon>Euteleostomi</taxon>
        <taxon>Actinopterygii</taxon>
        <taxon>Neopterygii</taxon>
        <taxon>Teleostei</taxon>
        <taxon>Ostariophysi</taxon>
        <taxon>Cypriniformes</taxon>
        <taxon>Cyprinidae</taxon>
        <taxon>Labeoninae</taxon>
        <taxon>Labeonini</taxon>
        <taxon>Cirrhinus</taxon>
    </lineage>
</organism>
<evidence type="ECO:0000256" key="2">
    <source>
        <dbReference type="ARBA" id="ARBA00022692"/>
    </source>
</evidence>
<dbReference type="PANTHER" id="PTHR12035">
    <property type="entry name" value="SIALIC ACID BINDING IMMUNOGLOBULIN-LIKE LECTIN"/>
    <property type="match status" value="1"/>
</dbReference>
<proteinExistence type="inferred from homology"/>
<keyword evidence="4" id="KW-0130">Cell adhesion</keyword>
<evidence type="ECO:0000313" key="13">
    <source>
        <dbReference type="EMBL" id="KAK2880766.1"/>
    </source>
</evidence>
<dbReference type="GO" id="GO:0005886">
    <property type="term" value="C:plasma membrane"/>
    <property type="evidence" value="ECO:0007669"/>
    <property type="project" value="TreeGrafter"/>
</dbReference>
<sequence>MQIILSCTVLSMLLLNIMCGDPQNDDWNITFNPPEVTAVPGLCALISCTFTYPENAKPIKNVQWHACNETGKCIKEIFRKKKETKNSEKQETKIEQIEWLEPDLTKNNCSIIIKEIKEDDRRYAFKIVGKNSNNSTVKIIIQEKPTIEVPPLSAGQEANLTCSAPFPCPETPPEITWWIKSRGEFFFNLKDNITTLTTSKSFYLSNLTLTLTSDLHNAIVGCDVSYRSKNISTNMTLEVMYVKTLQILGNDKLMEGDTLRLNCTVESHPPSSDPMWSFSGKTDSFMNQTSPEYLTITNVTKKHAGVYGCMITYKNKTLNASITIDVTGHTNQSSFSPGSKNMPLNDTRNTTGIEDFIKNLDIPTILTFVAGMACSAFIFSVVLCCWVSCHRGKKHKVPTANPDTEVNLETVQMDVARTGTNEQTPLHGQLNKGNPNTDAPTDGAEEDEAVEMEVVDYASIDYSLLKDRPPEEVQRESTDTDYAEIKRDRRRDGKEREVLQDGDDEIEKPDQMQGEEELYSNSQELS</sequence>
<evidence type="ECO:0000256" key="11">
    <source>
        <dbReference type="SAM" id="SignalP"/>
    </source>
</evidence>
<dbReference type="InterPro" id="IPR007110">
    <property type="entry name" value="Ig-like_dom"/>
</dbReference>
<dbReference type="Pfam" id="PF08205">
    <property type="entry name" value="C2-set_2"/>
    <property type="match status" value="1"/>
</dbReference>
<accession>A0AA88TEB6</accession>
<evidence type="ECO:0000256" key="1">
    <source>
        <dbReference type="ARBA" id="ARBA00004167"/>
    </source>
</evidence>
<evidence type="ECO:0000256" key="4">
    <source>
        <dbReference type="ARBA" id="ARBA00022889"/>
    </source>
</evidence>